<sequence length="179" mass="20587">MIALWCSISFLFILVILLYVYLLMRDTKKATNAYEMFTYKYDDLCIGEIKNKNCNTTNADFYGIVNWSGAPPHTLCTIYITSNSLKRYKTSNYWITAADSRTFQTIGTLRWSLLYYDTHSGQSNFKTTIPNVRSFVSAASGVFQKLSNANLYMDFSKTVRKIHVFTNEKQLSKVVHGDL</sequence>
<evidence type="ECO:0000313" key="2">
    <source>
        <dbReference type="EMBL" id="QHU11452.1"/>
    </source>
</evidence>
<reference evidence="2" key="1">
    <citation type="journal article" date="2020" name="Nature">
        <title>Giant virus diversity and host interactions through global metagenomics.</title>
        <authorList>
            <person name="Schulz F."/>
            <person name="Roux S."/>
            <person name="Paez-Espino D."/>
            <person name="Jungbluth S."/>
            <person name="Walsh D.A."/>
            <person name="Denef V.J."/>
            <person name="McMahon K.D."/>
            <person name="Konstantinidis K.T."/>
            <person name="Eloe-Fadrosh E.A."/>
            <person name="Kyrpides N.C."/>
            <person name="Woyke T."/>
        </authorList>
    </citation>
    <scope>NUCLEOTIDE SEQUENCE</scope>
    <source>
        <strain evidence="2">GVMAG-S-1101169-75</strain>
    </source>
</reference>
<proteinExistence type="predicted"/>
<dbReference type="EMBL" id="MN740785">
    <property type="protein sequence ID" value="QHU11452.1"/>
    <property type="molecule type" value="Genomic_DNA"/>
</dbReference>
<organism evidence="2">
    <name type="scientific">viral metagenome</name>
    <dbReference type="NCBI Taxonomy" id="1070528"/>
    <lineage>
        <taxon>unclassified sequences</taxon>
        <taxon>metagenomes</taxon>
        <taxon>organismal metagenomes</taxon>
    </lineage>
</organism>
<keyword evidence="1" id="KW-1133">Transmembrane helix</keyword>
<accession>A0A6C0K089</accession>
<dbReference type="AlphaFoldDB" id="A0A6C0K089"/>
<feature type="transmembrane region" description="Helical" evidence="1">
    <location>
        <begin position="6"/>
        <end position="24"/>
    </location>
</feature>
<keyword evidence="1" id="KW-0812">Transmembrane</keyword>
<keyword evidence="1" id="KW-0472">Membrane</keyword>
<protein>
    <submittedName>
        <fullName evidence="2">Uncharacterized protein</fullName>
    </submittedName>
</protein>
<name>A0A6C0K089_9ZZZZ</name>
<evidence type="ECO:0000256" key="1">
    <source>
        <dbReference type="SAM" id="Phobius"/>
    </source>
</evidence>